<organism evidence="1 2">
    <name type="scientific">Smittium angustum</name>
    <dbReference type="NCBI Taxonomy" id="133377"/>
    <lineage>
        <taxon>Eukaryota</taxon>
        <taxon>Fungi</taxon>
        <taxon>Fungi incertae sedis</taxon>
        <taxon>Zoopagomycota</taxon>
        <taxon>Kickxellomycotina</taxon>
        <taxon>Harpellomycetes</taxon>
        <taxon>Harpellales</taxon>
        <taxon>Legeriomycetaceae</taxon>
        <taxon>Smittium</taxon>
    </lineage>
</organism>
<evidence type="ECO:0000313" key="2">
    <source>
        <dbReference type="Proteomes" id="UP000245591"/>
    </source>
</evidence>
<protein>
    <recommendedName>
        <fullName evidence="3">Transcription factor domain-containing protein</fullName>
    </recommendedName>
</protein>
<proteinExistence type="predicted"/>
<dbReference type="AlphaFoldDB" id="A0A2U1JE96"/>
<comment type="caution">
    <text evidence="1">The sequence shown here is derived from an EMBL/GenBank/DDBJ whole genome shotgun (WGS) entry which is preliminary data.</text>
</comment>
<sequence>MAFADYLNQKTETQNLPIPSEIDIELANDAKDFHSHSEAKIVADVHVRVTGIYQLDLKKRVNRIKYTGEQLEFMRRVWWAYYISVSSEIIFTSKYPSIDSRGIFVDLPINDYTWRYGNLISSYPNKHSTFQNSGN</sequence>
<evidence type="ECO:0008006" key="3">
    <source>
        <dbReference type="Google" id="ProtNLM"/>
    </source>
</evidence>
<name>A0A2U1JE96_SMIAN</name>
<reference evidence="1 2" key="1">
    <citation type="journal article" date="2018" name="MBio">
        <title>Comparative Genomics Reveals the Core Gene Toolbox for the Fungus-Insect Symbiosis.</title>
        <authorList>
            <person name="Wang Y."/>
            <person name="Stata M."/>
            <person name="Wang W."/>
            <person name="Stajich J.E."/>
            <person name="White M.M."/>
            <person name="Moncalvo J.M."/>
        </authorList>
    </citation>
    <scope>NUCLEOTIDE SEQUENCE [LARGE SCALE GENOMIC DNA]</scope>
    <source>
        <strain evidence="1 2">AUS-126-30</strain>
    </source>
</reference>
<gene>
    <name evidence="1" type="ORF">BB558_000535</name>
</gene>
<dbReference type="EMBL" id="MBFU01000022">
    <property type="protein sequence ID" value="PWA03308.1"/>
    <property type="molecule type" value="Genomic_DNA"/>
</dbReference>
<dbReference type="Proteomes" id="UP000245591">
    <property type="component" value="Unassembled WGS sequence"/>
</dbReference>
<keyword evidence="2" id="KW-1185">Reference proteome</keyword>
<evidence type="ECO:0000313" key="1">
    <source>
        <dbReference type="EMBL" id="PWA03308.1"/>
    </source>
</evidence>
<accession>A0A2U1JE96</accession>